<reference evidence="3" key="1">
    <citation type="journal article" date="2016" name="Nat. Commun.">
        <title>The channel catfish genome sequence provides insights into the evolution of scale formation in teleosts.</title>
        <authorList>
            <person name="Liu Z."/>
            <person name="Liu S."/>
            <person name="Yao J."/>
            <person name="Bao L."/>
            <person name="Zhang J."/>
            <person name="Li Y."/>
            <person name="Jiang C."/>
            <person name="Sun L."/>
            <person name="Wang R."/>
            <person name="Zhang Y."/>
            <person name="Zhou T."/>
            <person name="Zeng Q."/>
            <person name="Fu Q."/>
            <person name="Gao S."/>
            <person name="Li N."/>
            <person name="Koren S."/>
            <person name="Jiang Y."/>
            <person name="Zimin A."/>
            <person name="Xu P."/>
            <person name="Phillippy A.M."/>
            <person name="Geng X."/>
            <person name="Song L."/>
            <person name="Sun F."/>
            <person name="Li C."/>
            <person name="Wang X."/>
            <person name="Chen A."/>
            <person name="Jin Y."/>
            <person name="Yuan Z."/>
            <person name="Yang Y."/>
            <person name="Tan S."/>
            <person name="Peatman E."/>
            <person name="Lu J."/>
            <person name="Qin Z."/>
            <person name="Dunham R."/>
            <person name="Li Z."/>
            <person name="Sonstegard T."/>
            <person name="Feng J."/>
            <person name="Danzmann R.G."/>
            <person name="Schroeder S."/>
            <person name="Scheffler B."/>
            <person name="Duke M.V."/>
            <person name="Ballard L."/>
            <person name="Kucuktas H."/>
            <person name="Kaltenboeck L."/>
            <person name="Liu H."/>
            <person name="Armbruster J."/>
            <person name="Xie Y."/>
            <person name="Kirby M.L."/>
            <person name="Tian Y."/>
            <person name="Flanagan M.E."/>
            <person name="Mu W."/>
            <person name="Waldbieser G.C."/>
        </authorList>
    </citation>
    <scope>NUCLEOTIDE SEQUENCE [LARGE SCALE GENOMIC DNA]</scope>
    <source>
        <strain evidence="3">SDA103</strain>
    </source>
</reference>
<feature type="compositionally biased region" description="Basic and acidic residues" evidence="2">
    <location>
        <begin position="12"/>
        <end position="22"/>
    </location>
</feature>
<feature type="compositionally biased region" description="Basic residues" evidence="2">
    <location>
        <begin position="1"/>
        <end position="11"/>
    </location>
</feature>
<dbReference type="RefSeq" id="XP_017319305.1">
    <property type="nucleotide sequence ID" value="XM_017463816.3"/>
</dbReference>
<dbReference type="GO" id="GO:0000145">
    <property type="term" value="C:exocyst"/>
    <property type="evidence" value="ECO:0007669"/>
    <property type="project" value="InterPro"/>
</dbReference>
<proteinExistence type="inferred from homology"/>
<comment type="similarity">
    <text evidence="1">Belongs to the SEC6 family.</text>
</comment>
<keyword evidence="3" id="KW-1185">Reference proteome</keyword>
<dbReference type="OrthoDB" id="8806573at2759"/>
<protein>
    <submittedName>
        <fullName evidence="4">Exocyst complex component 3</fullName>
    </submittedName>
</protein>
<name>A0A2D0QPC4_ICTPU</name>
<evidence type="ECO:0000256" key="1">
    <source>
        <dbReference type="ARBA" id="ARBA00009447"/>
    </source>
</evidence>
<dbReference type="Gene3D" id="1.10.357.70">
    <property type="entry name" value="Exocyst complex component Sec6, C-terminal domain"/>
    <property type="match status" value="1"/>
</dbReference>
<dbReference type="AlphaFoldDB" id="A0A2D0QPC4"/>
<feature type="region of interest" description="Disordered" evidence="2">
    <location>
        <begin position="1"/>
        <end position="42"/>
    </location>
</feature>
<dbReference type="GeneID" id="108263220"/>
<dbReference type="PANTHER" id="PTHR21292:SF12">
    <property type="entry name" value="EXOCYST COMPLEX COMPONENT 3-LIKE PROTEIN"/>
    <property type="match status" value="1"/>
</dbReference>
<dbReference type="PANTHER" id="PTHR21292">
    <property type="entry name" value="EXOCYST COMPLEX COMPONENT SEC6-RELATED"/>
    <property type="match status" value="1"/>
</dbReference>
<dbReference type="GO" id="GO:0000149">
    <property type="term" value="F:SNARE binding"/>
    <property type="evidence" value="ECO:0007669"/>
    <property type="project" value="TreeGrafter"/>
</dbReference>
<reference evidence="4" key="2">
    <citation type="submission" date="2025-08" db="UniProtKB">
        <authorList>
            <consortium name="RefSeq"/>
        </authorList>
    </citation>
    <scope>IDENTIFICATION</scope>
    <source>
        <tissue evidence="4">Blood</tissue>
    </source>
</reference>
<dbReference type="InterPro" id="IPR042532">
    <property type="entry name" value="EXOC3/Sec6_C"/>
</dbReference>
<evidence type="ECO:0000256" key="2">
    <source>
        <dbReference type="SAM" id="MobiDB-lite"/>
    </source>
</evidence>
<sequence>MKRSFKTLFKKKCQDRQEERLVSSEPSGAADEDPRQQTDCPMNTTDQFGADTQMSPQDTILSIFIDTLAGDTYLQELKATAEQVKQCDIIPDGNEGSDSYSQFRLKDYLTAVEMFVHNNFPALPTNSQPYTGEYLNDAMSFICNKVTGLVPVLEDSRLVNYLLDSYNRRLFSMLRFLMDRSSSVKDSLFLLQWVKNTYFRQAHKACLITQNCVLSVSDPLLLADWLEYSKQKFLTLLQENISTTLHSILQHDEPNGVCCDDSSEEAFIQVQLDVIQFLNAHIQASKTVSHTLKTAVQRLCCDELHSFIQRYVNAQRANKANLLSHFRTIYTCRQLRSYALSIIDSNNNTDSSTVLMLENMETQSLFSAQQLFANIAKDNLKKYFTKEDGHLNNMMIISQKMLATLPHMEQGEETKELIVKAAYHSVTRAYLQCLMQRKYKKLEKRWNDVGKKIMCDAELFHSKFAKQNGSDDEQKIVLLKMGEILQCRHVDTLKLICSELYVTFPEESEEYIPALLYWRGALSRRQIKKIIHVSRDVEDHVRNGDHLRPHPHVYCCCCLC</sequence>
<dbReference type="GO" id="GO:0006887">
    <property type="term" value="P:exocytosis"/>
    <property type="evidence" value="ECO:0007669"/>
    <property type="project" value="InterPro"/>
</dbReference>
<gene>
    <name evidence="4" type="primary">si:dkey-196h17.9</name>
</gene>
<dbReference type="KEGG" id="ipu:108263220"/>
<dbReference type="GO" id="GO:0051601">
    <property type="term" value="P:exocyst localization"/>
    <property type="evidence" value="ECO:0007669"/>
    <property type="project" value="TreeGrafter"/>
</dbReference>
<dbReference type="InterPro" id="IPR010326">
    <property type="entry name" value="EXOC3/Sec6"/>
</dbReference>
<accession>A0A2D0QPC4</accession>
<organism evidence="3 4">
    <name type="scientific">Ictalurus punctatus</name>
    <name type="common">Channel catfish</name>
    <name type="synonym">Silurus punctatus</name>
    <dbReference type="NCBI Taxonomy" id="7998"/>
    <lineage>
        <taxon>Eukaryota</taxon>
        <taxon>Metazoa</taxon>
        <taxon>Chordata</taxon>
        <taxon>Craniata</taxon>
        <taxon>Vertebrata</taxon>
        <taxon>Euteleostomi</taxon>
        <taxon>Actinopterygii</taxon>
        <taxon>Neopterygii</taxon>
        <taxon>Teleostei</taxon>
        <taxon>Ostariophysi</taxon>
        <taxon>Siluriformes</taxon>
        <taxon>Ictaluridae</taxon>
        <taxon>Ictalurus</taxon>
    </lineage>
</organism>
<evidence type="ECO:0000313" key="3">
    <source>
        <dbReference type="Proteomes" id="UP000221080"/>
    </source>
</evidence>
<dbReference type="Proteomes" id="UP000221080">
    <property type="component" value="Chromosome 3"/>
</dbReference>
<evidence type="ECO:0000313" key="4">
    <source>
        <dbReference type="RefSeq" id="XP_017319305.1"/>
    </source>
</evidence>